<sequence>MALALNCESDLMSRHGGKDALQRNVQRMQRAIPRQRGEEVPSRPDSPRSGGSSPRNGSPPKGAYHKVKLEIEVVKASDIPDAAILATCDPYVIVSIVDGNPLQDSKALKDFEEWRALHEQWSGQTRVIEGTRDPDFRARFRAEVRNRETTHIHFRLLDQDNISHADRNIGQAVLPLQDLFDDSWAAVRAIALRPMDRKDAHAWAAISKTRLHVAVTWEGILGKVKSEERLRAAAHWKAGATHAKRAQRKANEEGTGEGLLDFFT</sequence>
<dbReference type="Proteomes" id="UP001152797">
    <property type="component" value="Unassembled WGS sequence"/>
</dbReference>
<dbReference type="Gene3D" id="2.60.40.150">
    <property type="entry name" value="C2 domain"/>
    <property type="match status" value="1"/>
</dbReference>
<dbReference type="GO" id="GO:0008289">
    <property type="term" value="F:lipid binding"/>
    <property type="evidence" value="ECO:0007669"/>
    <property type="project" value="InterPro"/>
</dbReference>
<feature type="compositionally biased region" description="Low complexity" evidence="1">
    <location>
        <begin position="47"/>
        <end position="60"/>
    </location>
</feature>
<dbReference type="AlphaFoldDB" id="A0A9P1DR58"/>
<dbReference type="EMBL" id="CAMXCT010006057">
    <property type="protein sequence ID" value="CAI4013849.1"/>
    <property type="molecule type" value="Genomic_DNA"/>
</dbReference>
<organism evidence="3">
    <name type="scientific">Cladocopium goreaui</name>
    <dbReference type="NCBI Taxonomy" id="2562237"/>
    <lineage>
        <taxon>Eukaryota</taxon>
        <taxon>Sar</taxon>
        <taxon>Alveolata</taxon>
        <taxon>Dinophyceae</taxon>
        <taxon>Suessiales</taxon>
        <taxon>Symbiodiniaceae</taxon>
        <taxon>Cladocopium</taxon>
    </lineage>
</organism>
<dbReference type="Pfam" id="PF00168">
    <property type="entry name" value="C2"/>
    <property type="match status" value="1"/>
</dbReference>
<accession>A0A9P1DR58</accession>
<evidence type="ECO:0000313" key="4">
    <source>
        <dbReference type="EMBL" id="CAL1167224.1"/>
    </source>
</evidence>
<dbReference type="InterPro" id="IPR035892">
    <property type="entry name" value="C2_domain_sf"/>
</dbReference>
<dbReference type="InterPro" id="IPR045050">
    <property type="entry name" value="Synaptotagmin_plant"/>
</dbReference>
<protein>
    <submittedName>
        <fullName evidence="5">Protein MEI2-like 5</fullName>
    </submittedName>
</protein>
<comment type="caution">
    <text evidence="3">The sequence shown here is derived from an EMBL/GenBank/DDBJ whole genome shotgun (WGS) entry which is preliminary data.</text>
</comment>
<evidence type="ECO:0000259" key="2">
    <source>
        <dbReference type="PROSITE" id="PS50004"/>
    </source>
</evidence>
<keyword evidence="6" id="KW-1185">Reference proteome</keyword>
<dbReference type="SMART" id="SM00239">
    <property type="entry name" value="C2"/>
    <property type="match status" value="1"/>
</dbReference>
<dbReference type="PROSITE" id="PS50004">
    <property type="entry name" value="C2"/>
    <property type="match status" value="1"/>
</dbReference>
<evidence type="ECO:0000313" key="3">
    <source>
        <dbReference type="EMBL" id="CAI4013849.1"/>
    </source>
</evidence>
<evidence type="ECO:0000313" key="6">
    <source>
        <dbReference type="Proteomes" id="UP001152797"/>
    </source>
</evidence>
<dbReference type="SUPFAM" id="SSF49562">
    <property type="entry name" value="C2 domain (Calcium/lipid-binding domain, CaLB)"/>
    <property type="match status" value="1"/>
</dbReference>
<name>A0A9P1DR58_9DINO</name>
<feature type="compositionally biased region" description="Basic and acidic residues" evidence="1">
    <location>
        <begin position="35"/>
        <end position="46"/>
    </location>
</feature>
<proteinExistence type="predicted"/>
<dbReference type="PANTHER" id="PTHR10774">
    <property type="entry name" value="EXTENDED SYNAPTOTAGMIN-RELATED"/>
    <property type="match status" value="1"/>
</dbReference>
<reference evidence="3" key="1">
    <citation type="submission" date="2022-10" db="EMBL/GenBank/DDBJ databases">
        <authorList>
            <person name="Chen Y."/>
            <person name="Dougan E. K."/>
            <person name="Chan C."/>
            <person name="Rhodes N."/>
            <person name="Thang M."/>
        </authorList>
    </citation>
    <scope>NUCLEOTIDE SEQUENCE</scope>
</reference>
<dbReference type="GO" id="GO:0005783">
    <property type="term" value="C:endoplasmic reticulum"/>
    <property type="evidence" value="ECO:0007669"/>
    <property type="project" value="TreeGrafter"/>
</dbReference>
<evidence type="ECO:0000313" key="5">
    <source>
        <dbReference type="EMBL" id="CAL4801161.1"/>
    </source>
</evidence>
<dbReference type="InterPro" id="IPR000008">
    <property type="entry name" value="C2_dom"/>
</dbReference>
<dbReference type="CDD" id="cd00030">
    <property type="entry name" value="C2"/>
    <property type="match status" value="1"/>
</dbReference>
<dbReference type="PANTHER" id="PTHR10774:SF190">
    <property type="entry name" value="C2 CALCIUM_LIPID-BINDING ENDONUCLEASE_EXONUCLEASE_PHOSPHATASE-RELATED"/>
    <property type="match status" value="1"/>
</dbReference>
<reference evidence="4" key="2">
    <citation type="submission" date="2024-04" db="EMBL/GenBank/DDBJ databases">
        <authorList>
            <person name="Chen Y."/>
            <person name="Shah S."/>
            <person name="Dougan E. K."/>
            <person name="Thang M."/>
            <person name="Chan C."/>
        </authorList>
    </citation>
    <scope>NUCLEOTIDE SEQUENCE [LARGE SCALE GENOMIC DNA]</scope>
</reference>
<feature type="domain" description="C2" evidence="2">
    <location>
        <begin position="49"/>
        <end position="189"/>
    </location>
</feature>
<gene>
    <name evidence="3" type="ORF">C1SCF055_LOCUS38790</name>
</gene>
<dbReference type="OrthoDB" id="8954335at2759"/>
<dbReference type="EMBL" id="CAMXCT030006057">
    <property type="protein sequence ID" value="CAL4801161.1"/>
    <property type="molecule type" value="Genomic_DNA"/>
</dbReference>
<evidence type="ECO:0000256" key="1">
    <source>
        <dbReference type="SAM" id="MobiDB-lite"/>
    </source>
</evidence>
<feature type="region of interest" description="Disordered" evidence="1">
    <location>
        <begin position="28"/>
        <end position="63"/>
    </location>
</feature>
<dbReference type="EMBL" id="CAMXCT020006057">
    <property type="protein sequence ID" value="CAL1167224.1"/>
    <property type="molecule type" value="Genomic_DNA"/>
</dbReference>